<dbReference type="NCBIfam" id="TIGR00172">
    <property type="entry name" value="maf"/>
    <property type="match status" value="1"/>
</dbReference>
<reference evidence="4 5" key="1">
    <citation type="submission" date="2017-10" db="EMBL/GenBank/DDBJ databases">
        <title>Resolving the taxonomy of Roseburia spp., Eubacterium rectale and Agathobacter spp. through phylogenomic analysis.</title>
        <authorList>
            <person name="Sheridan P.O."/>
            <person name="Walker A.W."/>
            <person name="Duncan S.H."/>
            <person name="Scott K.P."/>
            <person name="Toole P.W.O."/>
            <person name="Luis P."/>
            <person name="Flint H.J."/>
        </authorList>
    </citation>
    <scope>NUCLEOTIDE SEQUENCE [LARGE SCALE GENOMIC DNA]</scope>
    <source>
        <strain evidence="4 5">JK623</strain>
    </source>
</reference>
<dbReference type="InterPro" id="IPR029001">
    <property type="entry name" value="ITPase-like_fam"/>
</dbReference>
<evidence type="ECO:0000256" key="1">
    <source>
        <dbReference type="ARBA" id="ARBA00001968"/>
    </source>
</evidence>
<evidence type="ECO:0000256" key="2">
    <source>
        <dbReference type="ARBA" id="ARBA00022801"/>
    </source>
</evidence>
<dbReference type="PIRSF" id="PIRSF006305">
    <property type="entry name" value="Maf"/>
    <property type="match status" value="1"/>
</dbReference>
<protein>
    <recommendedName>
        <fullName evidence="3">dTTP/UTP pyrophosphatase</fullName>
        <shortName evidence="3">dTTPase/UTPase</shortName>
        <ecNumber evidence="3">3.6.1.9</ecNumber>
    </recommendedName>
    <alternativeName>
        <fullName evidence="3">Nucleoside triphosphate pyrophosphatase</fullName>
    </alternativeName>
    <alternativeName>
        <fullName evidence="3">Nucleotide pyrophosphatase</fullName>
        <shortName evidence="3">Nucleotide PPase</shortName>
    </alternativeName>
</protein>
<evidence type="ECO:0000256" key="3">
    <source>
        <dbReference type="HAMAP-Rule" id="MF_00528"/>
    </source>
</evidence>
<dbReference type="AlphaFoldDB" id="A0A2G3E2U8"/>
<keyword evidence="2 3" id="KW-0378">Hydrolase</keyword>
<feature type="site" description="Important for substrate specificity" evidence="3">
    <location>
        <position position="180"/>
    </location>
</feature>
<accession>A0A2G3E2U8</accession>
<name>A0A2G3E2U8_9FIRM</name>
<comment type="catalytic activity">
    <reaction evidence="3">
        <text>UTP + H2O = UMP + diphosphate + H(+)</text>
        <dbReference type="Rhea" id="RHEA:29395"/>
        <dbReference type="ChEBI" id="CHEBI:15377"/>
        <dbReference type="ChEBI" id="CHEBI:15378"/>
        <dbReference type="ChEBI" id="CHEBI:33019"/>
        <dbReference type="ChEBI" id="CHEBI:46398"/>
        <dbReference type="ChEBI" id="CHEBI:57865"/>
        <dbReference type="EC" id="3.6.1.9"/>
    </reaction>
</comment>
<keyword evidence="3" id="KW-0963">Cytoplasm</keyword>
<feature type="site" description="Important for substrate specificity" evidence="3">
    <location>
        <position position="93"/>
    </location>
</feature>
<evidence type="ECO:0000313" key="5">
    <source>
        <dbReference type="Proteomes" id="UP000224563"/>
    </source>
</evidence>
<comment type="similarity">
    <text evidence="3">Belongs to the Maf family. YhdE subfamily.</text>
</comment>
<organism evidence="4 5">
    <name type="scientific">Agathobacter ruminis</name>
    <dbReference type="NCBI Taxonomy" id="1712665"/>
    <lineage>
        <taxon>Bacteria</taxon>
        <taxon>Bacillati</taxon>
        <taxon>Bacillota</taxon>
        <taxon>Clostridia</taxon>
        <taxon>Lachnospirales</taxon>
        <taxon>Lachnospiraceae</taxon>
        <taxon>Agathobacter</taxon>
    </lineage>
</organism>
<proteinExistence type="inferred from homology"/>
<evidence type="ECO:0000313" key="4">
    <source>
        <dbReference type="EMBL" id="PHU37541.1"/>
    </source>
</evidence>
<dbReference type="GO" id="GO:0036221">
    <property type="term" value="F:UTP diphosphatase activity"/>
    <property type="evidence" value="ECO:0007669"/>
    <property type="project" value="RHEA"/>
</dbReference>
<dbReference type="Pfam" id="PF02545">
    <property type="entry name" value="Maf"/>
    <property type="match status" value="1"/>
</dbReference>
<sequence length="219" mass="24218">MSMIILASGSPRRKEILETAGLSFEIIPAKGEEQILHTEPDLVVQDLSAQKALEVAGNIYHYSQKQLENLFCEEEGSEEKKLVTDTMVIGADTVVACDGKILGKPKDEKDAFEMLKNLSGRAHKVYTGVTIVLMEPSGRSGKITFSEETQVHVAPLTDQEIRDYIATGEPMDKAGAYGIQGAFGMFISRIEGDYQNVVGFPLARFYSELKKIGIDIRKW</sequence>
<dbReference type="GO" id="GO:0009117">
    <property type="term" value="P:nucleotide metabolic process"/>
    <property type="evidence" value="ECO:0007669"/>
    <property type="project" value="UniProtKB-KW"/>
</dbReference>
<dbReference type="SUPFAM" id="SSF52972">
    <property type="entry name" value="ITPase-like"/>
    <property type="match status" value="1"/>
</dbReference>
<gene>
    <name evidence="4" type="ORF">CSX02_07250</name>
</gene>
<keyword evidence="3" id="KW-0546">Nucleotide metabolism</keyword>
<comment type="function">
    <text evidence="3">Nucleoside triphosphate pyrophosphatase that hydrolyzes dTTP and UTP. May have a dual role in cell division arrest and in preventing the incorporation of modified nucleotides into cellular nucleic acids.</text>
</comment>
<comment type="catalytic activity">
    <reaction evidence="3">
        <text>dTTP + H2O = dTMP + diphosphate + H(+)</text>
        <dbReference type="Rhea" id="RHEA:28534"/>
        <dbReference type="ChEBI" id="CHEBI:15377"/>
        <dbReference type="ChEBI" id="CHEBI:15378"/>
        <dbReference type="ChEBI" id="CHEBI:33019"/>
        <dbReference type="ChEBI" id="CHEBI:37568"/>
        <dbReference type="ChEBI" id="CHEBI:63528"/>
        <dbReference type="EC" id="3.6.1.9"/>
    </reaction>
</comment>
<comment type="subcellular location">
    <subcellularLocation>
        <location evidence="3">Cytoplasm</location>
    </subcellularLocation>
</comment>
<dbReference type="GO" id="GO:0005737">
    <property type="term" value="C:cytoplasm"/>
    <property type="evidence" value="ECO:0007669"/>
    <property type="project" value="UniProtKB-SubCell"/>
</dbReference>
<dbReference type="CDD" id="cd00555">
    <property type="entry name" value="Maf"/>
    <property type="match status" value="1"/>
</dbReference>
<dbReference type="EMBL" id="PDYG01000042">
    <property type="protein sequence ID" value="PHU37541.1"/>
    <property type="molecule type" value="Genomic_DNA"/>
</dbReference>
<dbReference type="RefSeq" id="WP_099386187.1">
    <property type="nucleotide sequence ID" value="NZ_JANSWH010000093.1"/>
</dbReference>
<comment type="caution">
    <text evidence="3">Lacks conserved residue(s) required for the propagation of feature annotation.</text>
</comment>
<feature type="active site" description="Proton acceptor" evidence="3">
    <location>
        <position position="92"/>
    </location>
</feature>
<feature type="site" description="Important for substrate specificity" evidence="3">
    <location>
        <position position="12"/>
    </location>
</feature>
<dbReference type="InterPro" id="IPR003697">
    <property type="entry name" value="Maf-like"/>
</dbReference>
<comment type="cofactor">
    <cofactor evidence="1 3">
        <name>a divalent metal cation</name>
        <dbReference type="ChEBI" id="CHEBI:60240"/>
    </cofactor>
</comment>
<dbReference type="EC" id="3.6.1.9" evidence="3"/>
<reference evidence="4 5" key="2">
    <citation type="submission" date="2017-10" db="EMBL/GenBank/DDBJ databases">
        <authorList>
            <person name="Banno H."/>
            <person name="Chua N.-H."/>
        </authorList>
    </citation>
    <scope>NUCLEOTIDE SEQUENCE [LARGE SCALE GENOMIC DNA]</scope>
    <source>
        <strain evidence="4 5">JK623</strain>
    </source>
</reference>
<dbReference type="HAMAP" id="MF_00528">
    <property type="entry name" value="Maf"/>
    <property type="match status" value="1"/>
</dbReference>
<dbReference type="Proteomes" id="UP000224563">
    <property type="component" value="Unassembled WGS sequence"/>
</dbReference>
<keyword evidence="5" id="KW-1185">Reference proteome</keyword>
<dbReference type="GO" id="GO:0036218">
    <property type="term" value="F:dTTP diphosphatase activity"/>
    <property type="evidence" value="ECO:0007669"/>
    <property type="project" value="RHEA"/>
</dbReference>
<comment type="caution">
    <text evidence="4">The sequence shown here is derived from an EMBL/GenBank/DDBJ whole genome shotgun (WGS) entry which is preliminary data.</text>
</comment>
<dbReference type="Gene3D" id="3.90.950.10">
    <property type="match status" value="1"/>
</dbReference>
<dbReference type="PANTHER" id="PTHR43213:SF5">
    <property type="entry name" value="BIFUNCTIONAL DTTP_UTP PYROPHOSPHATASE_METHYLTRANSFERASE PROTEIN-RELATED"/>
    <property type="match status" value="1"/>
</dbReference>
<dbReference type="PANTHER" id="PTHR43213">
    <property type="entry name" value="BIFUNCTIONAL DTTP/UTP PYROPHOSPHATASE/METHYLTRANSFERASE PROTEIN-RELATED"/>
    <property type="match status" value="1"/>
</dbReference>